<gene>
    <name evidence="2" type="ORF">RhiirC2_760085</name>
</gene>
<comment type="caution">
    <text evidence="2">The sequence shown here is derived from an EMBL/GenBank/DDBJ whole genome shotgun (WGS) entry which is preliminary data.</text>
</comment>
<dbReference type="InterPro" id="IPR052787">
    <property type="entry name" value="MAVS"/>
</dbReference>
<dbReference type="SUPFAM" id="SSF56349">
    <property type="entry name" value="DNA breaking-rejoining enzymes"/>
    <property type="match status" value="1"/>
</dbReference>
<evidence type="ECO:0000313" key="2">
    <source>
        <dbReference type="EMBL" id="PKK62024.1"/>
    </source>
</evidence>
<reference evidence="2 3" key="2">
    <citation type="submission" date="2017-10" db="EMBL/GenBank/DDBJ databases">
        <title>Extensive intraspecific genome diversity in a model arbuscular mycorrhizal fungus.</title>
        <authorList>
            <person name="Chen E.C.H."/>
            <person name="Morin E."/>
            <person name="Baudet D."/>
            <person name="Noel J."/>
            <person name="Ndikumana S."/>
            <person name="Charron P."/>
            <person name="St-Onge C."/>
            <person name="Giorgi J."/>
            <person name="Grigoriev I.V."/>
            <person name="Roux C."/>
            <person name="Martin F.M."/>
            <person name="Corradi N."/>
        </authorList>
    </citation>
    <scope>NUCLEOTIDE SEQUENCE [LARGE SCALE GENOMIC DNA]</scope>
    <source>
        <strain evidence="2 3">C2</strain>
    </source>
</reference>
<dbReference type="PANTHER" id="PTHR21446">
    <property type="entry name" value="DUF3504 DOMAIN-CONTAINING PROTEIN"/>
    <property type="match status" value="1"/>
</dbReference>
<proteinExistence type="predicted"/>
<reference evidence="2 3" key="1">
    <citation type="submission" date="2016-04" db="EMBL/GenBank/DDBJ databases">
        <title>Genome analyses suggest a sexual origin of heterokaryosis in a supposedly ancient asexual fungus.</title>
        <authorList>
            <person name="Ropars J."/>
            <person name="Sedzielewska K."/>
            <person name="Noel J."/>
            <person name="Charron P."/>
            <person name="Farinelli L."/>
            <person name="Marton T."/>
            <person name="Kruger M."/>
            <person name="Pelin A."/>
            <person name="Brachmann A."/>
            <person name="Corradi N."/>
        </authorList>
    </citation>
    <scope>NUCLEOTIDE SEQUENCE [LARGE SCALE GENOMIC DNA]</scope>
    <source>
        <strain evidence="2 3">C2</strain>
    </source>
</reference>
<accession>A0A2N1MK55</accession>
<dbReference type="Gene3D" id="1.10.443.10">
    <property type="entry name" value="Intergrase catalytic core"/>
    <property type="match status" value="1"/>
</dbReference>
<organism evidence="2 3">
    <name type="scientific">Rhizophagus irregularis</name>
    <dbReference type="NCBI Taxonomy" id="588596"/>
    <lineage>
        <taxon>Eukaryota</taxon>
        <taxon>Fungi</taxon>
        <taxon>Fungi incertae sedis</taxon>
        <taxon>Mucoromycota</taxon>
        <taxon>Glomeromycotina</taxon>
        <taxon>Glomeromycetes</taxon>
        <taxon>Glomerales</taxon>
        <taxon>Glomeraceae</taxon>
        <taxon>Rhizophagus</taxon>
    </lineage>
</organism>
<protein>
    <submittedName>
        <fullName evidence="2">Uncharacterized protein</fullName>
    </submittedName>
</protein>
<dbReference type="GO" id="GO:0015074">
    <property type="term" value="P:DNA integration"/>
    <property type="evidence" value="ECO:0007669"/>
    <property type="project" value="InterPro"/>
</dbReference>
<dbReference type="VEuPathDB" id="FungiDB:FUN_001373"/>
<feature type="non-terminal residue" evidence="2">
    <location>
        <position position="176"/>
    </location>
</feature>
<evidence type="ECO:0000256" key="1">
    <source>
        <dbReference type="ARBA" id="ARBA00023172"/>
    </source>
</evidence>
<dbReference type="GO" id="GO:0003677">
    <property type="term" value="F:DNA binding"/>
    <property type="evidence" value="ECO:0007669"/>
    <property type="project" value="InterPro"/>
</dbReference>
<dbReference type="AlphaFoldDB" id="A0A2N1MK55"/>
<dbReference type="EMBL" id="LLXL01002045">
    <property type="protein sequence ID" value="PKK62024.1"/>
    <property type="molecule type" value="Genomic_DNA"/>
</dbReference>
<dbReference type="InterPro" id="IPR011010">
    <property type="entry name" value="DNA_brk_join_enz"/>
</dbReference>
<dbReference type="Proteomes" id="UP000233469">
    <property type="component" value="Unassembled WGS sequence"/>
</dbReference>
<sequence length="176" mass="19639">MKELQDKGLGEIKGSAALTQQHIADILSSPATSISSPDTLIKRVFFHNAILLACRGGEHYQLKIDQFSIREDGGINFQRYRSKNNQRGVMGGVAQKIPIPADPPNSGGPCYDYKLYFEKRPVDAESDFYLQANPRWQETGIWYRKQHIGRNNLSGFMKALAQETGIDVNGLTNHSG</sequence>
<keyword evidence="1" id="KW-0233">DNA recombination</keyword>
<evidence type="ECO:0000313" key="3">
    <source>
        <dbReference type="Proteomes" id="UP000233469"/>
    </source>
</evidence>
<dbReference type="InterPro" id="IPR013762">
    <property type="entry name" value="Integrase-like_cat_sf"/>
</dbReference>
<name>A0A2N1MK55_9GLOM</name>
<dbReference type="GO" id="GO:0006310">
    <property type="term" value="P:DNA recombination"/>
    <property type="evidence" value="ECO:0007669"/>
    <property type="project" value="UniProtKB-KW"/>
</dbReference>
<dbReference type="PANTHER" id="PTHR21446:SF12">
    <property type="entry name" value="POTASSIUM CHANNEL TETRAMERIZATION DOMAIN CONTAINING 1"/>
    <property type="match status" value="1"/>
</dbReference>